<accession>A0A371DNV4</accession>
<evidence type="ECO:0000313" key="2">
    <source>
        <dbReference type="Proteomes" id="UP000256964"/>
    </source>
</evidence>
<organism evidence="1 2">
    <name type="scientific">Lentinus brumalis</name>
    <dbReference type="NCBI Taxonomy" id="2498619"/>
    <lineage>
        <taxon>Eukaryota</taxon>
        <taxon>Fungi</taxon>
        <taxon>Dikarya</taxon>
        <taxon>Basidiomycota</taxon>
        <taxon>Agaricomycotina</taxon>
        <taxon>Agaricomycetes</taxon>
        <taxon>Polyporales</taxon>
        <taxon>Polyporaceae</taxon>
        <taxon>Lentinus</taxon>
    </lineage>
</organism>
<dbReference type="EMBL" id="KZ857385">
    <property type="protein sequence ID" value="RDX54227.1"/>
    <property type="molecule type" value="Genomic_DNA"/>
</dbReference>
<dbReference type="STRING" id="139420.A0A371DNV4"/>
<proteinExistence type="predicted"/>
<dbReference type="AlphaFoldDB" id="A0A371DNV4"/>
<dbReference type="OrthoDB" id="3261594at2759"/>
<keyword evidence="2" id="KW-1185">Reference proteome</keyword>
<dbReference type="Proteomes" id="UP000256964">
    <property type="component" value="Unassembled WGS sequence"/>
</dbReference>
<protein>
    <submittedName>
        <fullName evidence="1">Uncharacterized protein</fullName>
    </submittedName>
</protein>
<gene>
    <name evidence="1" type="ORF">OH76DRAFT_1341657</name>
</gene>
<evidence type="ECO:0000313" key="1">
    <source>
        <dbReference type="EMBL" id="RDX54227.1"/>
    </source>
</evidence>
<reference evidence="1 2" key="1">
    <citation type="journal article" date="2018" name="Biotechnol. Biofuels">
        <title>Integrative visual omics of the white-rot fungus Polyporus brumalis exposes the biotechnological potential of its oxidative enzymes for delignifying raw plant biomass.</title>
        <authorList>
            <person name="Miyauchi S."/>
            <person name="Rancon A."/>
            <person name="Drula E."/>
            <person name="Hage H."/>
            <person name="Chaduli D."/>
            <person name="Favel A."/>
            <person name="Grisel S."/>
            <person name="Henrissat B."/>
            <person name="Herpoel-Gimbert I."/>
            <person name="Ruiz-Duenas F.J."/>
            <person name="Chevret D."/>
            <person name="Hainaut M."/>
            <person name="Lin J."/>
            <person name="Wang M."/>
            <person name="Pangilinan J."/>
            <person name="Lipzen A."/>
            <person name="Lesage-Meessen L."/>
            <person name="Navarro D."/>
            <person name="Riley R."/>
            <person name="Grigoriev I.V."/>
            <person name="Zhou S."/>
            <person name="Raouche S."/>
            <person name="Rosso M.N."/>
        </authorList>
    </citation>
    <scope>NUCLEOTIDE SEQUENCE [LARGE SCALE GENOMIC DNA]</scope>
    <source>
        <strain evidence="1 2">BRFM 1820</strain>
    </source>
</reference>
<sequence>MCPRSCIAYTGPYEKLERCPKCREREPRYYRKGKKKIPRQTFDTHLVGPQLQALFLSREHAERMHHRRRLTKRLIDLLKVGGTFDLAEDAFYGSDYLDAAQPHGDEPPRIKPEDICLMFSVDGAQLYRMKQSDCWIYIWVIFDLAPELRYKNRYILPGAIIPGPNNPKDLDSFLLPGLYHIAALQREG</sequence>
<name>A0A371DNV4_9APHY</name>